<sequence length="403" mass="45852">MKSELCGCGLRSKLQYTILLMLLCEILFVRPRLFFDQNPEIYESNRSQRTKQTTPIRTNESDPNNGSASANLSVAPLFYHVSPGSTGSRTLYHASCSAGFPSVHHKSFCISPTQGIAGIEDAVVDGVRAHFEVLRLYEMASQCLALRNKGKLNLDDSNAQTVTMCDTPLNEWADNLLHHLTRVLQSGLVGLFDTPYPYLAPQIMELTEKWRTNTVVGMTERDPTSWAKSRIKHGLLLCRSEYSSEGFGSSEFDVLGCIDRANQFNNGELHFWDAFWYRSHHEAADQDFLLRMERQMERHQNIYLPLAKYTPNFFGIKSASSDKQPGRVNEKDVTKDIMRLLWAESSFRQHHALTCRGRVNWQMNNDTFIEVYHLPKTCIQHTPAPGDQQVEIVPLIQARDTSC</sequence>
<keyword evidence="3" id="KW-1185">Reference proteome</keyword>
<evidence type="ECO:0000313" key="3">
    <source>
        <dbReference type="Proteomes" id="UP001530400"/>
    </source>
</evidence>
<evidence type="ECO:0000313" key="2">
    <source>
        <dbReference type="EMBL" id="KAL3800231.1"/>
    </source>
</evidence>
<gene>
    <name evidence="2" type="ORF">ACHAWO_013813</name>
</gene>
<feature type="region of interest" description="Disordered" evidence="1">
    <location>
        <begin position="45"/>
        <end position="67"/>
    </location>
</feature>
<evidence type="ECO:0000256" key="1">
    <source>
        <dbReference type="SAM" id="MobiDB-lite"/>
    </source>
</evidence>
<dbReference type="AlphaFoldDB" id="A0ABD3QLA3"/>
<name>A0ABD3QLA3_9STRA</name>
<accession>A0ABD3QLA3</accession>
<comment type="caution">
    <text evidence="2">The sequence shown here is derived from an EMBL/GenBank/DDBJ whole genome shotgun (WGS) entry which is preliminary data.</text>
</comment>
<protein>
    <submittedName>
        <fullName evidence="2">Uncharacterized protein</fullName>
    </submittedName>
</protein>
<reference evidence="2 3" key="1">
    <citation type="submission" date="2024-10" db="EMBL/GenBank/DDBJ databases">
        <title>Updated reference genomes for cyclostephanoid diatoms.</title>
        <authorList>
            <person name="Roberts W.R."/>
            <person name="Alverson A.J."/>
        </authorList>
    </citation>
    <scope>NUCLEOTIDE SEQUENCE [LARGE SCALE GENOMIC DNA]</scope>
    <source>
        <strain evidence="2 3">AJA010-31</strain>
    </source>
</reference>
<dbReference type="EMBL" id="JALLPJ020000164">
    <property type="protein sequence ID" value="KAL3800231.1"/>
    <property type="molecule type" value="Genomic_DNA"/>
</dbReference>
<organism evidence="2 3">
    <name type="scientific">Cyclotella atomus</name>
    <dbReference type="NCBI Taxonomy" id="382360"/>
    <lineage>
        <taxon>Eukaryota</taxon>
        <taxon>Sar</taxon>
        <taxon>Stramenopiles</taxon>
        <taxon>Ochrophyta</taxon>
        <taxon>Bacillariophyta</taxon>
        <taxon>Coscinodiscophyceae</taxon>
        <taxon>Thalassiosirophycidae</taxon>
        <taxon>Stephanodiscales</taxon>
        <taxon>Stephanodiscaceae</taxon>
        <taxon>Cyclotella</taxon>
    </lineage>
</organism>
<dbReference type="Proteomes" id="UP001530400">
    <property type="component" value="Unassembled WGS sequence"/>
</dbReference>
<proteinExistence type="predicted"/>